<protein>
    <submittedName>
        <fullName evidence="2">PorP/SprF family type IX secretion system membrane protein</fullName>
    </submittedName>
</protein>
<evidence type="ECO:0000313" key="3">
    <source>
        <dbReference type="Proteomes" id="UP001517247"/>
    </source>
</evidence>
<gene>
    <name evidence="2" type="ORF">E6A44_007230</name>
</gene>
<dbReference type="NCBIfam" id="TIGR03519">
    <property type="entry name" value="T9SS_PorP_fam"/>
    <property type="match status" value="1"/>
</dbReference>
<keyword evidence="3" id="KW-1185">Reference proteome</keyword>
<name>A0ABW9J499_9SPHI</name>
<evidence type="ECO:0000256" key="1">
    <source>
        <dbReference type="SAM" id="SignalP"/>
    </source>
</evidence>
<dbReference type="RefSeq" id="WP_246076967.1">
    <property type="nucleotide sequence ID" value="NZ_SSHJ02000005.1"/>
</dbReference>
<dbReference type="EMBL" id="SSHJ02000005">
    <property type="protein sequence ID" value="MFN0255359.1"/>
    <property type="molecule type" value="Genomic_DNA"/>
</dbReference>
<comment type="caution">
    <text evidence="2">The sequence shown here is derived from an EMBL/GenBank/DDBJ whole genome shotgun (WGS) entry which is preliminary data.</text>
</comment>
<sequence length="329" mass="35613">MKRIIVALTVVLAVFANKTYAQVDPHFSQYYANPLWLNPALTGVTDGTYRANVNAKQQWSNLNDGYLTVGASFDAAPIKNLALGGMIINQRAGAVSYNQLNALASASYRIRFGQAGDKIINFGLQAGILNKSIDVSKITLGSQYNPDMGYDGGMMFDEAIAGENFVAPDINSGIMFFDAADYKKVNVFLGAAVSHLNRPKDRFIGGNAKIPMRYTAHGGARVKINNLFDITPNALFLRQGNAQEVALGAYAQMMLNAETDLLLGSNYRVDDAAIAFLGFHIKSMVFGVSYDFNTSGLNRATGSRGGLELSISFSARRGIVGPNFFCPRL</sequence>
<feature type="signal peptide" evidence="1">
    <location>
        <begin position="1"/>
        <end position="21"/>
    </location>
</feature>
<evidence type="ECO:0000313" key="2">
    <source>
        <dbReference type="EMBL" id="MFN0255359.1"/>
    </source>
</evidence>
<accession>A0ABW9J499</accession>
<proteinExistence type="predicted"/>
<dbReference type="Pfam" id="PF11751">
    <property type="entry name" value="PorP_SprF"/>
    <property type="match status" value="1"/>
</dbReference>
<feature type="chain" id="PRO_5045813611" evidence="1">
    <location>
        <begin position="22"/>
        <end position="329"/>
    </location>
</feature>
<keyword evidence="1" id="KW-0732">Signal</keyword>
<reference evidence="2 3" key="1">
    <citation type="submission" date="2024-12" db="EMBL/GenBank/DDBJ databases">
        <authorList>
            <person name="Hu S."/>
        </authorList>
    </citation>
    <scope>NUCLEOTIDE SEQUENCE [LARGE SCALE GENOMIC DNA]</scope>
    <source>
        <strain evidence="2 3">THG-T11</strain>
    </source>
</reference>
<dbReference type="Proteomes" id="UP001517247">
    <property type="component" value="Unassembled WGS sequence"/>
</dbReference>
<organism evidence="2 3">
    <name type="scientific">Pedobacter ureilyticus</name>
    <dbReference type="NCBI Taxonomy" id="1393051"/>
    <lineage>
        <taxon>Bacteria</taxon>
        <taxon>Pseudomonadati</taxon>
        <taxon>Bacteroidota</taxon>
        <taxon>Sphingobacteriia</taxon>
        <taxon>Sphingobacteriales</taxon>
        <taxon>Sphingobacteriaceae</taxon>
        <taxon>Pedobacter</taxon>
    </lineage>
</organism>
<dbReference type="InterPro" id="IPR019861">
    <property type="entry name" value="PorP/SprF_Bacteroidetes"/>
</dbReference>